<dbReference type="EMBL" id="GG692419">
    <property type="protein sequence ID" value="EER44819.1"/>
    <property type="molecule type" value="Genomic_DNA"/>
</dbReference>
<name>C6H577_AJECH</name>
<dbReference type="VEuPathDB" id="FungiDB:HCDG_00398"/>
<protein>
    <submittedName>
        <fullName evidence="1">Uncharacterized protein</fullName>
    </submittedName>
</protein>
<dbReference type="AlphaFoldDB" id="C6H577"/>
<dbReference type="HOGENOM" id="CLU_3260403_0_0_1"/>
<dbReference type="Proteomes" id="UP000002624">
    <property type="component" value="Unassembled WGS sequence"/>
</dbReference>
<accession>C6H577</accession>
<reference evidence="2" key="1">
    <citation type="submission" date="2009-05" db="EMBL/GenBank/DDBJ databases">
        <title>The genome sequence of Ajellomyces capsulatus strain H143.</title>
        <authorList>
            <person name="Champion M."/>
            <person name="Cuomo C.A."/>
            <person name="Ma L.-J."/>
            <person name="Henn M.R."/>
            <person name="Sil A."/>
            <person name="Goldman B."/>
            <person name="Young S.K."/>
            <person name="Kodira C.D."/>
            <person name="Zeng Q."/>
            <person name="Koehrsen M."/>
            <person name="Alvarado L."/>
            <person name="Berlin A.M."/>
            <person name="Borenstein D."/>
            <person name="Chen Z."/>
            <person name="Engels R."/>
            <person name="Freedman E."/>
            <person name="Gellesch M."/>
            <person name="Goldberg J."/>
            <person name="Griggs A."/>
            <person name="Gujja S."/>
            <person name="Heiman D.I."/>
            <person name="Hepburn T.A."/>
            <person name="Howarth C."/>
            <person name="Jen D."/>
            <person name="Larson L."/>
            <person name="Lewis B."/>
            <person name="Mehta T."/>
            <person name="Park D."/>
            <person name="Pearson M."/>
            <person name="Roberts A."/>
            <person name="Saif S."/>
            <person name="Shea T.D."/>
            <person name="Shenoy N."/>
            <person name="Sisk P."/>
            <person name="Stolte C."/>
            <person name="Sykes S."/>
            <person name="Walk T."/>
            <person name="White J."/>
            <person name="Yandava C."/>
            <person name="Klein B."/>
            <person name="McEwen J.G."/>
            <person name="Puccia R."/>
            <person name="Goldman G.H."/>
            <person name="Felipe M.S."/>
            <person name="Nino-Vega G."/>
            <person name="San-Blas G."/>
            <person name="Taylor J.W."/>
            <person name="Mendoza L."/>
            <person name="Galagan J.E."/>
            <person name="Nusbaum C."/>
            <person name="Birren B.W."/>
        </authorList>
    </citation>
    <scope>NUCLEOTIDE SEQUENCE [LARGE SCALE GENOMIC DNA]</scope>
    <source>
        <strain evidence="2">H143</strain>
    </source>
</reference>
<sequence>MVNIIGTNAWTMLETTLRGETRNKLKISACGNGWSENALLGK</sequence>
<gene>
    <name evidence="1" type="ORF">HCDG_00398</name>
</gene>
<evidence type="ECO:0000313" key="2">
    <source>
        <dbReference type="Proteomes" id="UP000002624"/>
    </source>
</evidence>
<evidence type="ECO:0000313" key="1">
    <source>
        <dbReference type="EMBL" id="EER44819.1"/>
    </source>
</evidence>
<organism evidence="1 2">
    <name type="scientific">Ajellomyces capsulatus (strain H143)</name>
    <name type="common">Darling's disease fungus</name>
    <name type="synonym">Histoplasma capsulatum</name>
    <dbReference type="NCBI Taxonomy" id="544712"/>
    <lineage>
        <taxon>Eukaryota</taxon>
        <taxon>Fungi</taxon>
        <taxon>Dikarya</taxon>
        <taxon>Ascomycota</taxon>
        <taxon>Pezizomycotina</taxon>
        <taxon>Eurotiomycetes</taxon>
        <taxon>Eurotiomycetidae</taxon>
        <taxon>Onygenales</taxon>
        <taxon>Ajellomycetaceae</taxon>
        <taxon>Histoplasma</taxon>
    </lineage>
</organism>
<proteinExistence type="predicted"/>